<evidence type="ECO:0000313" key="3">
    <source>
        <dbReference type="Proteomes" id="UP000682416"/>
    </source>
</evidence>
<dbReference type="AlphaFoldDB" id="A0A975L9X2"/>
<dbReference type="EMBL" id="CP074402">
    <property type="protein sequence ID" value="QVJ01427.1"/>
    <property type="molecule type" value="Genomic_DNA"/>
</dbReference>
<evidence type="ECO:0000256" key="1">
    <source>
        <dbReference type="SAM" id="MobiDB-lite"/>
    </source>
</evidence>
<reference evidence="2" key="1">
    <citation type="submission" date="2021-05" db="EMBL/GenBank/DDBJ databases">
        <authorList>
            <person name="Kaiqin L."/>
            <person name="Jian G."/>
        </authorList>
    </citation>
    <scope>NUCLEOTIDE SEQUENCE</scope>
    <source>
        <strain evidence="2">HDS5</strain>
    </source>
</reference>
<evidence type="ECO:0008006" key="4">
    <source>
        <dbReference type="Google" id="ProtNLM"/>
    </source>
</evidence>
<name>A0A975L9X2_9ACTN</name>
<accession>A0A975L9X2</accession>
<keyword evidence="3" id="KW-1185">Reference proteome</keyword>
<proteinExistence type="predicted"/>
<evidence type="ECO:0000313" key="2">
    <source>
        <dbReference type="EMBL" id="QVJ01427.1"/>
    </source>
</evidence>
<dbReference type="Proteomes" id="UP000682416">
    <property type="component" value="Chromosome"/>
</dbReference>
<feature type="compositionally biased region" description="Low complexity" evidence="1">
    <location>
        <begin position="188"/>
        <end position="199"/>
    </location>
</feature>
<gene>
    <name evidence="2" type="ORF">KGD82_25875</name>
</gene>
<sequence>MTANPPYLLNDIDGVLNPFPGPGGSLPPDYRPHRVDLNGTDVPVWLNPDHGSWITELHSTGLVRPIWATSWQSAAACTIGPRLGLATYPHIDLGPTRQLTRHPNGYLWKRDAVATWAAQAPLVWIDDDFAHPDHEWARQRSLNGVPTLLIQPDPYQGLRRAHIDAVRTWALAIARNVRTNGDRDDVAARTPPLAAAAHTPRSEGSH</sequence>
<dbReference type="RefSeq" id="WP_378735913.1">
    <property type="nucleotide sequence ID" value="NZ_CBDRIY010000029.1"/>
</dbReference>
<feature type="region of interest" description="Disordered" evidence="1">
    <location>
        <begin position="182"/>
        <end position="206"/>
    </location>
</feature>
<protein>
    <recommendedName>
        <fullName evidence="4">Secreted protein</fullName>
    </recommendedName>
</protein>
<organism evidence="2 3">
    <name type="scientific">Nocardiopsis eucommiae</name>
    <dbReference type="NCBI Taxonomy" id="2831970"/>
    <lineage>
        <taxon>Bacteria</taxon>
        <taxon>Bacillati</taxon>
        <taxon>Actinomycetota</taxon>
        <taxon>Actinomycetes</taxon>
        <taxon>Streptosporangiales</taxon>
        <taxon>Nocardiopsidaceae</taxon>
        <taxon>Nocardiopsis</taxon>
    </lineage>
</organism>
<dbReference type="KEGG" id="nec:KGD82_25875"/>